<evidence type="ECO:0000313" key="2">
    <source>
        <dbReference type="EMBL" id="KAF9492563.1"/>
    </source>
</evidence>
<feature type="compositionally biased region" description="Basic and acidic residues" evidence="1">
    <location>
        <begin position="1"/>
        <end position="13"/>
    </location>
</feature>
<organism evidence="2 3">
    <name type="scientific">Pleurotus eryngii</name>
    <name type="common">Boletus of the steppes</name>
    <dbReference type="NCBI Taxonomy" id="5323"/>
    <lineage>
        <taxon>Eukaryota</taxon>
        <taxon>Fungi</taxon>
        <taxon>Dikarya</taxon>
        <taxon>Basidiomycota</taxon>
        <taxon>Agaricomycotina</taxon>
        <taxon>Agaricomycetes</taxon>
        <taxon>Agaricomycetidae</taxon>
        <taxon>Agaricales</taxon>
        <taxon>Pleurotineae</taxon>
        <taxon>Pleurotaceae</taxon>
        <taxon>Pleurotus</taxon>
    </lineage>
</organism>
<protein>
    <submittedName>
        <fullName evidence="2">Uncharacterized protein</fullName>
    </submittedName>
</protein>
<feature type="region of interest" description="Disordered" evidence="1">
    <location>
        <begin position="1"/>
        <end position="100"/>
    </location>
</feature>
<evidence type="ECO:0000256" key="1">
    <source>
        <dbReference type="SAM" id="MobiDB-lite"/>
    </source>
</evidence>
<dbReference type="Proteomes" id="UP000807025">
    <property type="component" value="Unassembled WGS sequence"/>
</dbReference>
<dbReference type="AlphaFoldDB" id="A0A9P6DDY2"/>
<keyword evidence="3" id="KW-1185">Reference proteome</keyword>
<evidence type="ECO:0000313" key="3">
    <source>
        <dbReference type="Proteomes" id="UP000807025"/>
    </source>
</evidence>
<gene>
    <name evidence="2" type="ORF">BDN71DRAFT_1433129</name>
</gene>
<reference evidence="2" key="1">
    <citation type="submission" date="2020-11" db="EMBL/GenBank/DDBJ databases">
        <authorList>
            <consortium name="DOE Joint Genome Institute"/>
            <person name="Ahrendt S."/>
            <person name="Riley R."/>
            <person name="Andreopoulos W."/>
            <person name="Labutti K."/>
            <person name="Pangilinan J."/>
            <person name="Ruiz-Duenas F.J."/>
            <person name="Barrasa J.M."/>
            <person name="Sanchez-Garcia M."/>
            <person name="Camarero S."/>
            <person name="Miyauchi S."/>
            <person name="Serrano A."/>
            <person name="Linde D."/>
            <person name="Babiker R."/>
            <person name="Drula E."/>
            <person name="Ayuso-Fernandez I."/>
            <person name="Pacheco R."/>
            <person name="Padilla G."/>
            <person name="Ferreira P."/>
            <person name="Barriuso J."/>
            <person name="Kellner H."/>
            <person name="Castanera R."/>
            <person name="Alfaro M."/>
            <person name="Ramirez L."/>
            <person name="Pisabarro A.G."/>
            <person name="Kuo A."/>
            <person name="Tritt A."/>
            <person name="Lipzen A."/>
            <person name="He G."/>
            <person name="Yan M."/>
            <person name="Ng V."/>
            <person name="Cullen D."/>
            <person name="Martin F."/>
            <person name="Rosso M.-N."/>
            <person name="Henrissat B."/>
            <person name="Hibbett D."/>
            <person name="Martinez A.T."/>
            <person name="Grigoriev I.V."/>
        </authorList>
    </citation>
    <scope>NUCLEOTIDE SEQUENCE</scope>
    <source>
        <strain evidence="2">ATCC 90797</strain>
    </source>
</reference>
<sequence length="179" mass="19379">MESRAFCDVHDRPQSSSRRTASGEEVTMRKLWGGGKGGFIEPTQALKAPHGSACNSPSAEPKAENIDALPRAQRREQHRSVNVRTTCAEREGGSNSTVRPGVALSCSLEGGPLNHEGEAFGGEQGNREISWKRTRQVRNDRAKHVCAGLCLCATSTRTTNDRQNFVSTVGNLGQTLTVF</sequence>
<proteinExistence type="predicted"/>
<accession>A0A9P6DDY2</accession>
<comment type="caution">
    <text evidence="2">The sequence shown here is derived from an EMBL/GenBank/DDBJ whole genome shotgun (WGS) entry which is preliminary data.</text>
</comment>
<dbReference type="EMBL" id="MU154599">
    <property type="protein sequence ID" value="KAF9492563.1"/>
    <property type="molecule type" value="Genomic_DNA"/>
</dbReference>
<name>A0A9P6DDY2_PLEER</name>